<dbReference type="AlphaFoldDB" id="A0A7Z9E4L1"/>
<protein>
    <recommendedName>
        <fullName evidence="3">VWFA domain-containing protein</fullName>
    </recommendedName>
</protein>
<dbReference type="Proteomes" id="UP000182190">
    <property type="component" value="Unassembled WGS sequence"/>
</dbReference>
<proteinExistence type="predicted"/>
<dbReference type="EMBL" id="CZCS02000239">
    <property type="protein sequence ID" value="VXD25185.1"/>
    <property type="molecule type" value="Genomic_DNA"/>
</dbReference>
<gene>
    <name evidence="1" type="ORF">PL9631_940020</name>
</gene>
<organism evidence="1 2">
    <name type="scientific">Planktothrix paucivesiculata PCC 9631</name>
    <dbReference type="NCBI Taxonomy" id="671071"/>
    <lineage>
        <taxon>Bacteria</taxon>
        <taxon>Bacillati</taxon>
        <taxon>Cyanobacteriota</taxon>
        <taxon>Cyanophyceae</taxon>
        <taxon>Oscillatoriophycideae</taxon>
        <taxon>Oscillatoriales</taxon>
        <taxon>Microcoleaceae</taxon>
        <taxon>Planktothrix</taxon>
    </lineage>
</organism>
<dbReference type="SUPFAM" id="SSF53300">
    <property type="entry name" value="vWA-like"/>
    <property type="match status" value="1"/>
</dbReference>
<keyword evidence="2" id="KW-1185">Reference proteome</keyword>
<evidence type="ECO:0000313" key="2">
    <source>
        <dbReference type="Proteomes" id="UP000182190"/>
    </source>
</evidence>
<sequence length="192" mass="20785">MLTGCEKPANLLLIRIADISASALNDSQQIKVSKDACFGVADVAKSGDKAALIQVSQDLIASDPVVIKDQSDLYSLCHQKPEPKGQGTYICPGLELAAEMSDRHSETLMIILQAQANEQEEFCPETLTNLADKVSSRNGTLLVVGSTNDGNTGFNSQLWDSLKGLPNTQFCNQNIRSCIKDSIQKIRSAQEK</sequence>
<evidence type="ECO:0000313" key="1">
    <source>
        <dbReference type="EMBL" id="VXD25185.1"/>
    </source>
</evidence>
<name>A0A7Z9E4L1_9CYAN</name>
<reference evidence="1" key="1">
    <citation type="submission" date="2019-10" db="EMBL/GenBank/DDBJ databases">
        <authorList>
            <consortium name="Genoscope - CEA"/>
            <person name="William W."/>
        </authorList>
    </citation>
    <scope>NUCLEOTIDE SEQUENCE [LARGE SCALE GENOMIC DNA]</scope>
    <source>
        <strain evidence="1">BBR_PRJEB10994</strain>
    </source>
</reference>
<evidence type="ECO:0008006" key="3">
    <source>
        <dbReference type="Google" id="ProtNLM"/>
    </source>
</evidence>
<comment type="caution">
    <text evidence="1">The sequence shown here is derived from an EMBL/GenBank/DDBJ whole genome shotgun (WGS) entry which is preliminary data.</text>
</comment>
<accession>A0A7Z9E4L1</accession>
<dbReference type="InterPro" id="IPR036465">
    <property type="entry name" value="vWFA_dom_sf"/>
</dbReference>